<organism evidence="3 4">
    <name type="scientific">Microcoleus asticus IPMA8</name>
    <dbReference type="NCBI Taxonomy" id="2563858"/>
    <lineage>
        <taxon>Bacteria</taxon>
        <taxon>Bacillati</taxon>
        <taxon>Cyanobacteriota</taxon>
        <taxon>Cyanophyceae</taxon>
        <taxon>Oscillatoriophycideae</taxon>
        <taxon>Oscillatoriales</taxon>
        <taxon>Microcoleaceae</taxon>
        <taxon>Microcoleus</taxon>
        <taxon>Microcoleus asticus</taxon>
    </lineage>
</organism>
<sequence>MNATMLFPRIKTLSLSLLAAALAAASYPDCAFAQSRVTGYQTVDRDIAVNSAIDILVYPGRASAIDFSSTDEALAYVLIADPSKIVFSTDAQLASGQAKTVFLRPIQALNFPGATTATITNLSIKTVDSKGKQRLYNFNIVPTNKEPEHLGIRIAPVTPRMSPTVNVDRGRAPAASDVEKGLLIAIQKGYTAASDPVVYSVRQFLALVRNQNLSAADAAARAGVDLSVIVELSRIAREEFNYPGTRFQQRQPPTARTTRLLKSRSAF</sequence>
<evidence type="ECO:0000256" key="1">
    <source>
        <dbReference type="SAM" id="MobiDB-lite"/>
    </source>
</evidence>
<evidence type="ECO:0000313" key="4">
    <source>
        <dbReference type="Proteomes" id="UP000702425"/>
    </source>
</evidence>
<keyword evidence="2" id="KW-0732">Signal</keyword>
<protein>
    <submittedName>
        <fullName evidence="3">Uncharacterized protein</fullName>
    </submittedName>
</protein>
<evidence type="ECO:0000256" key="2">
    <source>
        <dbReference type="SAM" id="SignalP"/>
    </source>
</evidence>
<name>A0ABX2CUV2_9CYAN</name>
<feature type="chain" id="PRO_5045146457" evidence="2">
    <location>
        <begin position="34"/>
        <end position="267"/>
    </location>
</feature>
<dbReference type="RefSeq" id="WP_172186672.1">
    <property type="nucleotide sequence ID" value="NZ_CAWPPK010000146.1"/>
</dbReference>
<comment type="caution">
    <text evidence="3">The sequence shown here is derived from an EMBL/GenBank/DDBJ whole genome shotgun (WGS) entry which is preliminary data.</text>
</comment>
<feature type="signal peptide" evidence="2">
    <location>
        <begin position="1"/>
        <end position="33"/>
    </location>
</feature>
<proteinExistence type="predicted"/>
<evidence type="ECO:0000313" key="3">
    <source>
        <dbReference type="EMBL" id="NQE34041.1"/>
    </source>
</evidence>
<dbReference type="Proteomes" id="UP000702425">
    <property type="component" value="Unassembled WGS sequence"/>
</dbReference>
<feature type="compositionally biased region" description="Polar residues" evidence="1">
    <location>
        <begin position="246"/>
        <end position="257"/>
    </location>
</feature>
<gene>
    <name evidence="3" type="ORF">E5S67_01764</name>
</gene>
<dbReference type="EMBL" id="SRRZ01000023">
    <property type="protein sequence ID" value="NQE34041.1"/>
    <property type="molecule type" value="Genomic_DNA"/>
</dbReference>
<accession>A0ABX2CUV2</accession>
<reference evidence="3 4" key="1">
    <citation type="journal article" date="2020" name="Sci. Rep.">
        <title>A novel cyanobacterial geosmin producer, revising GeoA distribution and dispersion patterns in Bacteria.</title>
        <authorList>
            <person name="Churro C."/>
            <person name="Semedo-Aguiar A.P."/>
            <person name="Silva A.D."/>
            <person name="Pereira-Leal J.B."/>
            <person name="Leite R.B."/>
        </authorList>
    </citation>
    <scope>NUCLEOTIDE SEQUENCE [LARGE SCALE GENOMIC DNA]</scope>
    <source>
        <strain evidence="3 4">IPMA8</strain>
    </source>
</reference>
<keyword evidence="4" id="KW-1185">Reference proteome</keyword>
<feature type="region of interest" description="Disordered" evidence="1">
    <location>
        <begin position="246"/>
        <end position="267"/>
    </location>
</feature>